<feature type="transmembrane region" description="Helical" evidence="6">
    <location>
        <begin position="422"/>
        <end position="443"/>
    </location>
</feature>
<dbReference type="InterPro" id="IPR028250">
    <property type="entry name" value="DsbDN"/>
</dbReference>
<feature type="transmembrane region" description="Helical" evidence="6">
    <location>
        <begin position="381"/>
        <end position="401"/>
    </location>
</feature>
<organism evidence="10 11">
    <name type="scientific">Rariglobus hedericola</name>
    <dbReference type="NCBI Taxonomy" id="2597822"/>
    <lineage>
        <taxon>Bacteria</taxon>
        <taxon>Pseudomonadati</taxon>
        <taxon>Verrucomicrobiota</taxon>
        <taxon>Opitutia</taxon>
        <taxon>Opitutales</taxon>
        <taxon>Opitutaceae</taxon>
        <taxon>Rariglobus</taxon>
    </lineage>
</organism>
<dbReference type="GO" id="GO:0015035">
    <property type="term" value="F:protein-disulfide reductase activity"/>
    <property type="evidence" value="ECO:0007669"/>
    <property type="project" value="TreeGrafter"/>
</dbReference>
<keyword evidence="7" id="KW-0732">Signal</keyword>
<protein>
    <submittedName>
        <fullName evidence="10">DUF255 domain-containing protein</fullName>
    </submittedName>
</protein>
<evidence type="ECO:0000259" key="8">
    <source>
        <dbReference type="Pfam" id="PF02683"/>
    </source>
</evidence>
<dbReference type="InterPro" id="IPR036249">
    <property type="entry name" value="Thioredoxin-like_sf"/>
</dbReference>
<feature type="domain" description="Thiol:disulfide interchange protein DsbD N-terminal" evidence="9">
    <location>
        <begin position="34"/>
        <end position="147"/>
    </location>
</feature>
<feature type="transmembrane region" description="Helical" evidence="6">
    <location>
        <begin position="524"/>
        <end position="543"/>
    </location>
</feature>
<feature type="signal peptide" evidence="7">
    <location>
        <begin position="1"/>
        <end position="20"/>
    </location>
</feature>
<evidence type="ECO:0000256" key="1">
    <source>
        <dbReference type="ARBA" id="ARBA00004141"/>
    </source>
</evidence>
<evidence type="ECO:0000259" key="9">
    <source>
        <dbReference type="Pfam" id="PF11412"/>
    </source>
</evidence>
<evidence type="ECO:0000256" key="7">
    <source>
        <dbReference type="SAM" id="SignalP"/>
    </source>
</evidence>
<evidence type="ECO:0000256" key="3">
    <source>
        <dbReference type="ARBA" id="ARBA00022748"/>
    </source>
</evidence>
<dbReference type="PANTHER" id="PTHR32234:SF3">
    <property type="entry name" value="SUPPRESSION OF COPPER SENSITIVITY PROTEIN"/>
    <property type="match status" value="1"/>
</dbReference>
<dbReference type="SUPFAM" id="SSF52833">
    <property type="entry name" value="Thioredoxin-like"/>
    <property type="match status" value="1"/>
</dbReference>
<evidence type="ECO:0000313" key="10">
    <source>
        <dbReference type="EMBL" id="TSJ77047.1"/>
    </source>
</evidence>
<feature type="transmembrane region" description="Helical" evidence="6">
    <location>
        <begin position="555"/>
        <end position="574"/>
    </location>
</feature>
<dbReference type="RefSeq" id="WP_144230868.1">
    <property type="nucleotide sequence ID" value="NZ_CBCRVV010000006.1"/>
</dbReference>
<evidence type="ECO:0000256" key="6">
    <source>
        <dbReference type="SAM" id="Phobius"/>
    </source>
</evidence>
<keyword evidence="11" id="KW-1185">Reference proteome</keyword>
<dbReference type="Gene3D" id="3.40.30.10">
    <property type="entry name" value="Glutaredoxin"/>
    <property type="match status" value="1"/>
</dbReference>
<dbReference type="Proteomes" id="UP000315648">
    <property type="component" value="Unassembled WGS sequence"/>
</dbReference>
<dbReference type="Pfam" id="PF02683">
    <property type="entry name" value="DsbD_TM"/>
    <property type="match status" value="1"/>
</dbReference>
<accession>A0A556QK98</accession>
<feature type="transmembrane region" description="Helical" evidence="6">
    <location>
        <begin position="499"/>
        <end position="518"/>
    </location>
</feature>
<dbReference type="GO" id="GO:0045454">
    <property type="term" value="P:cell redox homeostasis"/>
    <property type="evidence" value="ECO:0007669"/>
    <property type="project" value="TreeGrafter"/>
</dbReference>
<dbReference type="InterPro" id="IPR003834">
    <property type="entry name" value="Cyt_c_assmbl_TM_dom"/>
</dbReference>
<feature type="transmembrane region" description="Helical" evidence="6">
    <location>
        <begin position="339"/>
        <end position="361"/>
    </location>
</feature>
<gene>
    <name evidence="10" type="ORF">FPL22_13160</name>
</gene>
<dbReference type="EMBL" id="VMBG01000002">
    <property type="protein sequence ID" value="TSJ77047.1"/>
    <property type="molecule type" value="Genomic_DNA"/>
</dbReference>
<keyword evidence="5 6" id="KW-0472">Membrane</keyword>
<dbReference type="Pfam" id="PF11412">
    <property type="entry name" value="DsbD_N"/>
    <property type="match status" value="1"/>
</dbReference>
<feature type="domain" description="Cytochrome C biogenesis protein transmembrane" evidence="8">
    <location>
        <begin position="300"/>
        <end position="510"/>
    </location>
</feature>
<comment type="subcellular location">
    <subcellularLocation>
        <location evidence="1">Membrane</location>
        <topology evidence="1">Multi-pass membrane protein</topology>
    </subcellularLocation>
</comment>
<dbReference type="PANTHER" id="PTHR32234">
    <property type="entry name" value="THIOL:DISULFIDE INTERCHANGE PROTEIN DSBD"/>
    <property type="match status" value="1"/>
</dbReference>
<dbReference type="InterPro" id="IPR035671">
    <property type="entry name" value="DsbD_gamma"/>
</dbReference>
<evidence type="ECO:0000256" key="2">
    <source>
        <dbReference type="ARBA" id="ARBA00022692"/>
    </source>
</evidence>
<keyword evidence="3" id="KW-0201">Cytochrome c-type biogenesis</keyword>
<dbReference type="OrthoDB" id="9811036at2"/>
<feature type="transmembrane region" description="Helical" evidence="6">
    <location>
        <begin position="297"/>
        <end position="327"/>
    </location>
</feature>
<name>A0A556QK98_9BACT</name>
<feature type="transmembrane region" description="Helical" evidence="6">
    <location>
        <begin position="449"/>
        <end position="478"/>
    </location>
</feature>
<sequence>MLFRAPLFLLAFVFALIAPAAHGQVKASLAAADQSIQPGRAFTVALRLDHESHWHSYWINPGTGYPTSLKWTLPEGWTASEIQWPTPAVTRDTNGMITGNGYDDVVYLPVTITPPANLKAGETITLSAEAKWLMCAEVCVPGKAAVSLSLPVQANEPAADPNHGKAIADTLTALPRAIPGLTARASRSGNVVTLRLIAAADIPLPKITKPWFFSTDETIQFDEPQTVRDAAAGEVLAIDLPVSPSLTTPHTQLTGVLRFENGSTTTGLAIDTPITEAPASGLSTLNSQPSTPASASLAGTLVLAFVGGLILNLMPCVFPVLGIKILGFVNQAGADRRKVTLHGLAFAGGVLLSFWTLAGVLAAFRAGGDQLGWGFQLQSPAFVFALAAVMLIFALSLSGVFEFGLRATAVGTGLQAKDGFTGSFFTGVLATVVATPCSAPFLAPALGAALALPIISSFAVFTAIALGLALPYLLLSIFPQAIKALPRPGAWMETFKQAMAFPLYATVGYMVWVLAGQLKSNDTALLSVLLGLTLIAAATWLYGRYATFGAKPARMRIGILGGIILLAAGTWLGWPRPAAPTDIVWQPWSAEAVAKAVAENKTIYVDFTARWCFTCQTNKKVVFSSGEVLKTFREKEVVTLRADWTDEDPKITAELARWNRSAVPFNLIYLPGKPEPVILPELLTPGIVLEAINQTN</sequence>
<evidence type="ECO:0000256" key="5">
    <source>
        <dbReference type="ARBA" id="ARBA00023136"/>
    </source>
</evidence>
<keyword evidence="4 6" id="KW-1133">Transmembrane helix</keyword>
<feature type="chain" id="PRO_5022234735" evidence="7">
    <location>
        <begin position="21"/>
        <end position="696"/>
    </location>
</feature>
<dbReference type="GO" id="GO:0016020">
    <property type="term" value="C:membrane"/>
    <property type="evidence" value="ECO:0007669"/>
    <property type="project" value="UniProtKB-SubCell"/>
</dbReference>
<proteinExistence type="predicted"/>
<dbReference type="Pfam" id="PF13899">
    <property type="entry name" value="Thioredoxin_7"/>
    <property type="match status" value="1"/>
</dbReference>
<reference evidence="10 11" key="1">
    <citation type="submission" date="2019-07" db="EMBL/GenBank/DDBJ databases">
        <title>Description of 53C-WASEF.</title>
        <authorList>
            <person name="Pitt A."/>
            <person name="Hahn M.W."/>
        </authorList>
    </citation>
    <scope>NUCLEOTIDE SEQUENCE [LARGE SCALE GENOMIC DNA]</scope>
    <source>
        <strain evidence="10 11">53C-WASEF</strain>
    </source>
</reference>
<dbReference type="CDD" id="cd02953">
    <property type="entry name" value="DsbDgamma"/>
    <property type="match status" value="1"/>
</dbReference>
<evidence type="ECO:0000256" key="4">
    <source>
        <dbReference type="ARBA" id="ARBA00022989"/>
    </source>
</evidence>
<comment type="caution">
    <text evidence="10">The sequence shown here is derived from an EMBL/GenBank/DDBJ whole genome shotgun (WGS) entry which is preliminary data.</text>
</comment>
<dbReference type="GO" id="GO:0017004">
    <property type="term" value="P:cytochrome complex assembly"/>
    <property type="evidence" value="ECO:0007669"/>
    <property type="project" value="UniProtKB-KW"/>
</dbReference>
<dbReference type="AlphaFoldDB" id="A0A556QK98"/>
<evidence type="ECO:0000313" key="11">
    <source>
        <dbReference type="Proteomes" id="UP000315648"/>
    </source>
</evidence>
<keyword evidence="2 6" id="KW-0812">Transmembrane</keyword>